<evidence type="ECO:0000313" key="3">
    <source>
        <dbReference type="EMBL" id="KAA6380369.1"/>
    </source>
</evidence>
<dbReference type="InterPro" id="IPR044925">
    <property type="entry name" value="His-Me_finger_sf"/>
</dbReference>
<dbReference type="InterPro" id="IPR003615">
    <property type="entry name" value="HNH_nuc"/>
</dbReference>
<dbReference type="Gene3D" id="3.90.75.20">
    <property type="match status" value="1"/>
</dbReference>
<protein>
    <recommendedName>
        <fullName evidence="2">HNH nuclease domain-containing protein</fullName>
    </recommendedName>
</protein>
<feature type="compositionally biased region" description="Basic and acidic residues" evidence="1">
    <location>
        <begin position="74"/>
        <end position="85"/>
    </location>
</feature>
<evidence type="ECO:0000259" key="2">
    <source>
        <dbReference type="Pfam" id="PF13392"/>
    </source>
</evidence>
<comment type="caution">
    <text evidence="3">The sequence shown here is derived from an EMBL/GenBank/DDBJ whole genome shotgun (WGS) entry which is preliminary data.</text>
</comment>
<evidence type="ECO:0000313" key="4">
    <source>
        <dbReference type="Proteomes" id="UP000324800"/>
    </source>
</evidence>
<proteinExistence type="predicted"/>
<gene>
    <name evidence="3" type="ORF">EZS28_024103</name>
</gene>
<name>A0A5J4VD12_9EUKA</name>
<dbReference type="Proteomes" id="UP000324800">
    <property type="component" value="Unassembled WGS sequence"/>
</dbReference>
<dbReference type="EMBL" id="SNRW01007942">
    <property type="protein sequence ID" value="KAA6380369.1"/>
    <property type="molecule type" value="Genomic_DNA"/>
</dbReference>
<reference evidence="3 4" key="1">
    <citation type="submission" date="2019-03" db="EMBL/GenBank/DDBJ databases">
        <title>Single cell metagenomics reveals metabolic interactions within the superorganism composed of flagellate Streblomastix strix and complex community of Bacteroidetes bacteria on its surface.</title>
        <authorList>
            <person name="Treitli S.C."/>
            <person name="Kolisko M."/>
            <person name="Husnik F."/>
            <person name="Keeling P."/>
            <person name="Hampl V."/>
        </authorList>
    </citation>
    <scope>NUCLEOTIDE SEQUENCE [LARGE SCALE GENOMIC DNA]</scope>
    <source>
        <strain evidence="3">ST1C</strain>
    </source>
</reference>
<feature type="domain" description="HNH nuclease" evidence="2">
    <location>
        <begin position="58"/>
        <end position="103"/>
    </location>
</feature>
<dbReference type="SUPFAM" id="SSF54060">
    <property type="entry name" value="His-Me finger endonucleases"/>
    <property type="match status" value="1"/>
</dbReference>
<feature type="compositionally biased region" description="Polar residues" evidence="1">
    <location>
        <begin position="86"/>
        <end position="102"/>
    </location>
</feature>
<dbReference type="Pfam" id="PF13392">
    <property type="entry name" value="HNH_3"/>
    <property type="match status" value="1"/>
</dbReference>
<sequence>MTQTETETEFITLKADEKYEISTKEPWIIRRNEDGFIPKFSKTNSGYLHGRLGEQVHLLHRLVAEQFVKNDDPINKTQIDHKNGNKNDNSIENLRWVNNSDNQKNKTKHNDDIIYEYVDETPDDAIIISDYGLHQVLHINEAKRSGLLFVLAYDNEDNQVENQTYPNIRIKSRAESHFINQQLNVQKKTGAQIVYLTDSNDNRVVAIT</sequence>
<evidence type="ECO:0000256" key="1">
    <source>
        <dbReference type="SAM" id="MobiDB-lite"/>
    </source>
</evidence>
<dbReference type="AlphaFoldDB" id="A0A5J4VD12"/>
<accession>A0A5J4VD12</accession>
<feature type="region of interest" description="Disordered" evidence="1">
    <location>
        <begin position="74"/>
        <end position="107"/>
    </location>
</feature>
<organism evidence="3 4">
    <name type="scientific">Streblomastix strix</name>
    <dbReference type="NCBI Taxonomy" id="222440"/>
    <lineage>
        <taxon>Eukaryota</taxon>
        <taxon>Metamonada</taxon>
        <taxon>Preaxostyla</taxon>
        <taxon>Oxymonadida</taxon>
        <taxon>Streblomastigidae</taxon>
        <taxon>Streblomastix</taxon>
    </lineage>
</organism>